<sequence>MLYSTLLFISLFYKSYFMKVKNKHLRKLHIYCSLICCTLLLFFSLTGISLNHRMTLEATPKQSTNQYVIQGVEAPSIKLLLREVNISLTVKELEQLLSQKELSLPSPGKRLELYIEDQQLFIDRIDFGLVSQLNELHQGRYTSDLWKLVSDITAIVFIFIALTGVWLGLRDAKQRRNYLLFLSLSLATFILLME</sequence>
<comment type="caution">
    <text evidence="2">The sequence shown here is derived from an EMBL/GenBank/DDBJ whole genome shotgun (WGS) entry which is preliminary data.</text>
</comment>
<dbReference type="AlphaFoldDB" id="A0A5C6QSW0"/>
<keyword evidence="3" id="KW-1185">Reference proteome</keyword>
<dbReference type="EMBL" id="VOLT01000001">
    <property type="protein sequence ID" value="TWX71671.1"/>
    <property type="molecule type" value="Genomic_DNA"/>
</dbReference>
<dbReference type="OrthoDB" id="27171at2"/>
<name>A0A5C6QSW0_9GAMM</name>
<dbReference type="InterPro" id="IPR032307">
    <property type="entry name" value="PepSY_TM-like_2"/>
</dbReference>
<feature type="transmembrane region" description="Helical" evidence="1">
    <location>
        <begin position="176"/>
        <end position="193"/>
    </location>
</feature>
<evidence type="ECO:0008006" key="4">
    <source>
        <dbReference type="Google" id="ProtNLM"/>
    </source>
</evidence>
<keyword evidence="1" id="KW-0812">Transmembrane</keyword>
<evidence type="ECO:0000256" key="1">
    <source>
        <dbReference type="SAM" id="Phobius"/>
    </source>
</evidence>
<dbReference type="Proteomes" id="UP000321822">
    <property type="component" value="Unassembled WGS sequence"/>
</dbReference>
<dbReference type="PANTHER" id="PTHR40115">
    <property type="entry name" value="INNER MEMBRANE PROTEIN WITH PEPSY TM HELIX"/>
    <property type="match status" value="1"/>
</dbReference>
<keyword evidence="1" id="KW-0472">Membrane</keyword>
<accession>A0A5C6QSW0</accession>
<dbReference type="PANTHER" id="PTHR40115:SF1">
    <property type="entry name" value="INNER MEMBRANE PROTEIN WITH PEPSY TM HELIX"/>
    <property type="match status" value="1"/>
</dbReference>
<protein>
    <recommendedName>
        <fullName evidence="4">Peptidase</fullName>
    </recommendedName>
</protein>
<feature type="transmembrane region" description="Helical" evidence="1">
    <location>
        <begin position="28"/>
        <end position="50"/>
    </location>
</feature>
<keyword evidence="1" id="KW-1133">Transmembrane helix</keyword>
<evidence type="ECO:0000313" key="3">
    <source>
        <dbReference type="Proteomes" id="UP000321822"/>
    </source>
</evidence>
<organism evidence="2 3">
    <name type="scientific">Colwellia demingiae</name>
    <dbReference type="NCBI Taxonomy" id="89401"/>
    <lineage>
        <taxon>Bacteria</taxon>
        <taxon>Pseudomonadati</taxon>
        <taxon>Pseudomonadota</taxon>
        <taxon>Gammaproteobacteria</taxon>
        <taxon>Alteromonadales</taxon>
        <taxon>Colwelliaceae</taxon>
        <taxon>Colwellia</taxon>
    </lineage>
</organism>
<gene>
    <name evidence="2" type="ORF">ESZ36_00075</name>
</gene>
<feature type="transmembrane region" description="Helical" evidence="1">
    <location>
        <begin position="148"/>
        <end position="169"/>
    </location>
</feature>
<proteinExistence type="predicted"/>
<dbReference type="RefSeq" id="WP_146781820.1">
    <property type="nucleotide sequence ID" value="NZ_VOLT01000001.1"/>
</dbReference>
<reference evidence="2 3" key="1">
    <citation type="submission" date="2019-07" db="EMBL/GenBank/DDBJ databases">
        <title>Genomes of sea-ice associated Colwellia species.</title>
        <authorList>
            <person name="Bowman J.P."/>
        </authorList>
    </citation>
    <scope>NUCLEOTIDE SEQUENCE [LARGE SCALE GENOMIC DNA]</scope>
    <source>
        <strain evidence="2 3">ACAM 459</strain>
    </source>
</reference>
<dbReference type="Pfam" id="PF16357">
    <property type="entry name" value="PepSY_TM_like_2"/>
    <property type="match status" value="1"/>
</dbReference>
<evidence type="ECO:0000313" key="2">
    <source>
        <dbReference type="EMBL" id="TWX71671.1"/>
    </source>
</evidence>